<dbReference type="Proteomes" id="UP001148838">
    <property type="component" value="Unassembled WGS sequence"/>
</dbReference>
<name>A0ABQ8S9E3_PERAM</name>
<reference evidence="1 2" key="1">
    <citation type="journal article" date="2022" name="Allergy">
        <title>Genome assembly and annotation of Periplaneta americana reveal a comprehensive cockroach allergen profile.</title>
        <authorList>
            <person name="Wang L."/>
            <person name="Xiong Q."/>
            <person name="Saelim N."/>
            <person name="Wang L."/>
            <person name="Nong W."/>
            <person name="Wan A.T."/>
            <person name="Shi M."/>
            <person name="Liu X."/>
            <person name="Cao Q."/>
            <person name="Hui J.H.L."/>
            <person name="Sookrung N."/>
            <person name="Leung T.F."/>
            <person name="Tungtrongchitr A."/>
            <person name="Tsui S.K.W."/>
        </authorList>
    </citation>
    <scope>NUCLEOTIDE SEQUENCE [LARGE SCALE GENOMIC DNA]</scope>
    <source>
        <strain evidence="1">PWHHKU_190912</strain>
    </source>
</reference>
<evidence type="ECO:0000313" key="1">
    <source>
        <dbReference type="EMBL" id="KAJ4430677.1"/>
    </source>
</evidence>
<keyword evidence="2" id="KW-1185">Reference proteome</keyword>
<dbReference type="PANTHER" id="PTHR47027">
    <property type="entry name" value="REVERSE TRANSCRIPTASE DOMAIN-CONTAINING PROTEIN"/>
    <property type="match status" value="1"/>
</dbReference>
<protein>
    <submittedName>
        <fullName evidence="1">Uncharacterized protein</fullName>
    </submittedName>
</protein>
<gene>
    <name evidence="1" type="ORF">ANN_19268</name>
</gene>
<proteinExistence type="predicted"/>
<dbReference type="EMBL" id="JAJSOF020000031">
    <property type="protein sequence ID" value="KAJ4430677.1"/>
    <property type="molecule type" value="Genomic_DNA"/>
</dbReference>
<evidence type="ECO:0000313" key="2">
    <source>
        <dbReference type="Proteomes" id="UP001148838"/>
    </source>
</evidence>
<organism evidence="1 2">
    <name type="scientific">Periplaneta americana</name>
    <name type="common">American cockroach</name>
    <name type="synonym">Blatta americana</name>
    <dbReference type="NCBI Taxonomy" id="6978"/>
    <lineage>
        <taxon>Eukaryota</taxon>
        <taxon>Metazoa</taxon>
        <taxon>Ecdysozoa</taxon>
        <taxon>Arthropoda</taxon>
        <taxon>Hexapoda</taxon>
        <taxon>Insecta</taxon>
        <taxon>Pterygota</taxon>
        <taxon>Neoptera</taxon>
        <taxon>Polyneoptera</taxon>
        <taxon>Dictyoptera</taxon>
        <taxon>Blattodea</taxon>
        <taxon>Blattoidea</taxon>
        <taxon>Blattidae</taxon>
        <taxon>Blattinae</taxon>
        <taxon>Periplaneta</taxon>
    </lineage>
</organism>
<sequence length="277" mass="32742">MTACTSTMSVRVKQRAVIELLTAENMPPIDIHQRLKAVYRDQCVDISSVRRLSARTRNEPGATLNLCDKGRRFFLGYLATLYQLLGFFSVDEIGGSEMGFGEMRSRIRHSLPDIRLTVGENLGNNPNSRASGQLQILGVYYKHNMCCCQEVKRRIALAKEAFNRKRSIFCEPLEKELRKRLVKCFVWCVELYGEETWTLRRSEEKRIEAFEMWIWRRMERVKWTDIIRNEAVLKRVGKERMMLKLTRKRKRNWLGHWLRRNCLFKDALEGNSEWKKS</sequence>
<accession>A0ABQ8S9E3</accession>
<dbReference type="PANTHER" id="PTHR47027:SF8">
    <property type="entry name" value="RIBONUCLEASE H"/>
    <property type="match status" value="1"/>
</dbReference>
<comment type="caution">
    <text evidence="1">The sequence shown here is derived from an EMBL/GenBank/DDBJ whole genome shotgun (WGS) entry which is preliminary data.</text>
</comment>